<evidence type="ECO:0000256" key="2">
    <source>
        <dbReference type="ARBA" id="ARBA00022478"/>
    </source>
</evidence>
<dbReference type="GO" id="GO:0016779">
    <property type="term" value="F:nucleotidyltransferase activity"/>
    <property type="evidence" value="ECO:0007669"/>
    <property type="project" value="UniProtKB-KW"/>
</dbReference>
<dbReference type="PANTHER" id="PTHR32248">
    <property type="entry name" value="RNA POLYMERASE SIGMA-54 FACTOR"/>
    <property type="match status" value="1"/>
</dbReference>
<dbReference type="GO" id="GO:0001216">
    <property type="term" value="F:DNA-binding transcription activator activity"/>
    <property type="evidence" value="ECO:0007669"/>
    <property type="project" value="InterPro"/>
</dbReference>
<evidence type="ECO:0000256" key="3">
    <source>
        <dbReference type="ARBA" id="ARBA00022679"/>
    </source>
</evidence>
<dbReference type="PANTHER" id="PTHR32248:SF4">
    <property type="entry name" value="RNA POLYMERASE SIGMA-54 FACTOR"/>
    <property type="match status" value="1"/>
</dbReference>
<feature type="domain" description="RNA polymerase sigma factor 54 core-binding" evidence="10">
    <location>
        <begin position="70"/>
        <end position="245"/>
    </location>
</feature>
<evidence type="ECO:0000256" key="4">
    <source>
        <dbReference type="ARBA" id="ARBA00022695"/>
    </source>
</evidence>
<dbReference type="Pfam" id="PF00309">
    <property type="entry name" value="Sigma54_AID"/>
    <property type="match status" value="1"/>
</dbReference>
<evidence type="ECO:0000256" key="8">
    <source>
        <dbReference type="ARBA" id="ARBA00023163"/>
    </source>
</evidence>
<keyword evidence="3" id="KW-0808">Transferase</keyword>
<evidence type="ECO:0000313" key="11">
    <source>
        <dbReference type="EMBL" id="QOY53139.1"/>
    </source>
</evidence>
<proteinExistence type="inferred from homology"/>
<dbReference type="Pfam" id="PF04963">
    <property type="entry name" value="Sigma54_CBD"/>
    <property type="match status" value="1"/>
</dbReference>
<reference evidence="11 12" key="1">
    <citation type="submission" date="2020-05" db="EMBL/GenBank/DDBJ databases">
        <title>Sulfurimonas marisnigri, sp. nov., and Sulfurimonas baltica, sp. nov., manganese oxide reducing chemolithoautotrophs of the class Epsilonproteobacteria isolated from the pelagic redoxclines of the Black and Baltic Seas and emended description of the genus Sulfurimonas.</title>
        <authorList>
            <person name="Henkel J.V."/>
            <person name="Laudan C."/>
            <person name="Werner J."/>
            <person name="Neu T."/>
            <person name="Plewe S."/>
            <person name="Sproer C."/>
            <person name="Bunk B."/>
            <person name="Schulz-Vogt H.N."/>
        </authorList>
    </citation>
    <scope>NUCLEOTIDE SEQUENCE [LARGE SCALE GENOMIC DNA]</scope>
    <source>
        <strain evidence="11 12">GD2</strain>
    </source>
</reference>
<dbReference type="InterPro" id="IPR007046">
    <property type="entry name" value="RNA_pol_sigma_54_core-bd"/>
</dbReference>
<evidence type="ECO:0000256" key="7">
    <source>
        <dbReference type="ARBA" id="ARBA00023125"/>
    </source>
</evidence>
<dbReference type="GO" id="GO:0003677">
    <property type="term" value="F:DNA binding"/>
    <property type="evidence" value="ECO:0007669"/>
    <property type="project" value="UniProtKB-KW"/>
</dbReference>
<dbReference type="PROSITE" id="PS50044">
    <property type="entry name" value="SIGMA54_3"/>
    <property type="match status" value="1"/>
</dbReference>
<name>A0A7S7LX43_9BACT</name>
<dbReference type="RefSeq" id="WP_194371918.1">
    <property type="nucleotide sequence ID" value="NZ_CP054492.1"/>
</dbReference>
<gene>
    <name evidence="11" type="ORF">HUE88_05525</name>
</gene>
<organism evidence="11 12">
    <name type="scientific">Candidatus Sulfurimonas baltica</name>
    <dbReference type="NCBI Taxonomy" id="2740404"/>
    <lineage>
        <taxon>Bacteria</taxon>
        <taxon>Pseudomonadati</taxon>
        <taxon>Campylobacterota</taxon>
        <taxon>Epsilonproteobacteria</taxon>
        <taxon>Campylobacterales</taxon>
        <taxon>Sulfurimonadaceae</taxon>
        <taxon>Sulfurimonas</taxon>
    </lineage>
</organism>
<sequence length="412" mass="47996">MSSTFNLFTTQKQSLQLSLKLWLPLLQAQVQDLEAIFKEHSFDNPFLEYKSSFESNYSSLSTSDNKSSFIENMSLYKESLYDTVLNQLDAPLFPTPSSQKVAHEILQNINSDGYFEGDIEQIAITCNTTNQFVESVRQRFSYLEPSGIGSLDMIESFEFQLSQLFIDDELNLFVQKIIQNLKQIDKYHKHHRFMEATEIVKRFKYPPAIDFQEDSTYIVPDFFVDVGDDISVKINQSYYPDIVIKDPFKTKNSELKDKLKEARDLVNLLELRKSTLYKLVLIIVEKQMGFFVGSELKPMTMAQVADEIGFEESTISRAVSNKYIKCERGMFSLKSFFTNAVSKNLSSAEIKNYIQNLIENENHEEPLTDQDLVDMVMQRYNMQMVRRTITKYRKLLNVPSSKERKKIYKVRD</sequence>
<dbReference type="AlphaFoldDB" id="A0A7S7LX43"/>
<evidence type="ECO:0000256" key="5">
    <source>
        <dbReference type="ARBA" id="ARBA00023015"/>
    </source>
</evidence>
<accession>A0A7S7LX43</accession>
<dbReference type="Proteomes" id="UP000593994">
    <property type="component" value="Chromosome"/>
</dbReference>
<feature type="domain" description="RNA polymerase sigma factor 54 DNA-binding" evidence="9">
    <location>
        <begin position="253"/>
        <end position="406"/>
    </location>
</feature>
<keyword evidence="6" id="KW-0731">Sigma factor</keyword>
<comment type="similarity">
    <text evidence="1">Belongs to the sigma-54 factor family.</text>
</comment>
<protein>
    <submittedName>
        <fullName evidence="11">RNA polymerase factor sigma-54</fullName>
    </submittedName>
</protein>
<keyword evidence="4" id="KW-0548">Nucleotidyltransferase</keyword>
<evidence type="ECO:0000256" key="1">
    <source>
        <dbReference type="ARBA" id="ARBA00008798"/>
    </source>
</evidence>
<keyword evidence="7" id="KW-0238">DNA-binding</keyword>
<dbReference type="Gene3D" id="1.10.10.60">
    <property type="entry name" value="Homeodomain-like"/>
    <property type="match status" value="1"/>
</dbReference>
<keyword evidence="12" id="KW-1185">Reference proteome</keyword>
<evidence type="ECO:0000259" key="10">
    <source>
        <dbReference type="Pfam" id="PF04963"/>
    </source>
</evidence>
<dbReference type="GO" id="GO:0006352">
    <property type="term" value="P:DNA-templated transcription initiation"/>
    <property type="evidence" value="ECO:0007669"/>
    <property type="project" value="InterPro"/>
</dbReference>
<evidence type="ECO:0000259" key="9">
    <source>
        <dbReference type="Pfam" id="PF04552"/>
    </source>
</evidence>
<keyword evidence="2" id="KW-0240">DNA-directed RNA polymerase</keyword>
<dbReference type="GO" id="GO:0016987">
    <property type="term" value="F:sigma factor activity"/>
    <property type="evidence" value="ECO:0007669"/>
    <property type="project" value="UniProtKB-KW"/>
</dbReference>
<dbReference type="InterPro" id="IPR038709">
    <property type="entry name" value="RpoN_core-bd_sf"/>
</dbReference>
<dbReference type="NCBIfam" id="TIGR02395">
    <property type="entry name" value="rpoN_sigma"/>
    <property type="match status" value="1"/>
</dbReference>
<dbReference type="Gene3D" id="1.10.10.1330">
    <property type="entry name" value="RNA polymerase sigma-54 factor, core-binding domain"/>
    <property type="match status" value="1"/>
</dbReference>
<keyword evidence="8" id="KW-0804">Transcription</keyword>
<dbReference type="PIRSF" id="PIRSF000774">
    <property type="entry name" value="RpoN"/>
    <property type="match status" value="1"/>
</dbReference>
<evidence type="ECO:0000313" key="12">
    <source>
        <dbReference type="Proteomes" id="UP000593994"/>
    </source>
</evidence>
<evidence type="ECO:0000256" key="6">
    <source>
        <dbReference type="ARBA" id="ARBA00023082"/>
    </source>
</evidence>
<dbReference type="InterPro" id="IPR000394">
    <property type="entry name" value="RNA_pol_sigma_54"/>
</dbReference>
<dbReference type="NCBIfam" id="NF004602">
    <property type="entry name" value="PRK05932.2-4"/>
    <property type="match status" value="1"/>
</dbReference>
<dbReference type="GO" id="GO:0000428">
    <property type="term" value="C:DNA-directed RNA polymerase complex"/>
    <property type="evidence" value="ECO:0007669"/>
    <property type="project" value="UniProtKB-KW"/>
</dbReference>
<dbReference type="PRINTS" id="PR00045">
    <property type="entry name" value="SIGMA54FCT"/>
</dbReference>
<dbReference type="KEGG" id="sbal:HUE88_05525"/>
<dbReference type="PROSITE" id="PS00718">
    <property type="entry name" value="SIGMA54_2"/>
    <property type="match status" value="1"/>
</dbReference>
<dbReference type="InterPro" id="IPR007634">
    <property type="entry name" value="RNA_pol_sigma_54_DNA-bd"/>
</dbReference>
<dbReference type="EMBL" id="CP054492">
    <property type="protein sequence ID" value="QOY53139.1"/>
    <property type="molecule type" value="Genomic_DNA"/>
</dbReference>
<keyword evidence="5" id="KW-0805">Transcription regulation</keyword>
<dbReference type="Pfam" id="PF04552">
    <property type="entry name" value="Sigma54_DBD"/>
    <property type="match status" value="1"/>
</dbReference>